<name>A0AAW6Y3R3_GARVA</name>
<keyword evidence="1" id="KW-1133">Transmembrane helix</keyword>
<evidence type="ECO:0000256" key="1">
    <source>
        <dbReference type="SAM" id="Phobius"/>
    </source>
</evidence>
<accession>A0AAW6Y3R3</accession>
<feature type="transmembrane region" description="Helical" evidence="1">
    <location>
        <begin position="404"/>
        <end position="425"/>
    </location>
</feature>
<feature type="transmembrane region" description="Helical" evidence="1">
    <location>
        <begin position="155"/>
        <end position="174"/>
    </location>
</feature>
<feature type="transmembrane region" description="Helical" evidence="1">
    <location>
        <begin position="350"/>
        <end position="373"/>
    </location>
</feature>
<feature type="transmembrane region" description="Helical" evidence="1">
    <location>
        <begin position="210"/>
        <end position="243"/>
    </location>
</feature>
<dbReference type="InterPro" id="IPR025686">
    <property type="entry name" value="Glucos_trans_II"/>
</dbReference>
<dbReference type="EMBL" id="JASOME010000003">
    <property type="protein sequence ID" value="MDK7063720.1"/>
    <property type="molecule type" value="Genomic_DNA"/>
</dbReference>
<dbReference type="AlphaFoldDB" id="A0AAW6Y3R3"/>
<evidence type="ECO:0000313" key="3">
    <source>
        <dbReference type="Proteomes" id="UP001237784"/>
    </source>
</evidence>
<dbReference type="RefSeq" id="WP_285085096.1">
    <property type="nucleotide sequence ID" value="NZ_JASOME010000003.1"/>
</dbReference>
<organism evidence="2 3">
    <name type="scientific">Gardnerella vaginalis</name>
    <dbReference type="NCBI Taxonomy" id="2702"/>
    <lineage>
        <taxon>Bacteria</taxon>
        <taxon>Bacillati</taxon>
        <taxon>Actinomycetota</taxon>
        <taxon>Actinomycetes</taxon>
        <taxon>Bifidobacteriales</taxon>
        <taxon>Bifidobacteriaceae</taxon>
        <taxon>Gardnerella</taxon>
    </lineage>
</organism>
<reference evidence="2" key="1">
    <citation type="submission" date="2023-05" db="EMBL/GenBank/DDBJ databases">
        <title>Cataloging the Phylogenetic Diversity of Human Bladder Bacteria.</title>
        <authorList>
            <person name="Du J."/>
        </authorList>
    </citation>
    <scope>NUCLEOTIDE SEQUENCE</scope>
    <source>
        <strain evidence="2">UMB6789</strain>
    </source>
</reference>
<evidence type="ECO:0000313" key="2">
    <source>
        <dbReference type="EMBL" id="MDK7063720.1"/>
    </source>
</evidence>
<feature type="transmembrane region" description="Helical" evidence="1">
    <location>
        <begin position="255"/>
        <end position="275"/>
    </location>
</feature>
<keyword evidence="1" id="KW-0472">Membrane</keyword>
<keyword evidence="1" id="KW-0812">Transmembrane</keyword>
<sequence>MNQADSSCIKELNTNQLQDSATLAKCGKKSNSTSTTRAIIEKTYSFKDFIDFCKSNVAELAISAIFLIIAYGQKAFSNTFSIDTEEIISRSKALYNSWIRLERFGLLAFKYVTGRYWYNNSLAGILMILALFASATTWAYLFSKAHNLGAKFHPALFMIPFISAPILAEMLGFLLMGDDVACALMFVSISLMCAHNAYQNRKELKTLLAYALMALIFAIFGFTLYLAMTTVFIAGTAMIALIIKGDYAYKFKNIVSYIFTYICVFIASYACYVILNKIVIATNHTFTDPYIKKQMRWGKDPIAKIIHTIFLHAKNMYLGRTIFHSVFITIALIALVLLTIVQVIRKELNAFTIIFAIAIVASPMMMSVILGTAGTARTELTYPLAGAFSCMYLLHYIMQFSKKTLTTIIACILLAIIGLSQSFTVNRLYYTEYMTYNQDYYIAQDVARRIEVLQANHKNPLKVIFVGNHIADYNPSEFKSNQLELIGRSMFEIGFSTLHGTWVKTGFIRSTTGFKMKNPVLESVYINAEKAAQNLPSWPSDKCTTVLDNKYIVVKFSEPMQNKH</sequence>
<dbReference type="Proteomes" id="UP001237784">
    <property type="component" value="Unassembled WGS sequence"/>
</dbReference>
<feature type="transmembrane region" description="Helical" evidence="1">
    <location>
        <begin position="322"/>
        <end position="344"/>
    </location>
</feature>
<proteinExistence type="predicted"/>
<dbReference type="Pfam" id="PF14264">
    <property type="entry name" value="Glucos_trans_II"/>
    <property type="match status" value="1"/>
</dbReference>
<comment type="caution">
    <text evidence="2">The sequence shown here is derived from an EMBL/GenBank/DDBJ whole genome shotgun (WGS) entry which is preliminary data.</text>
</comment>
<feature type="transmembrane region" description="Helical" evidence="1">
    <location>
        <begin position="380"/>
        <end position="398"/>
    </location>
</feature>
<feature type="transmembrane region" description="Helical" evidence="1">
    <location>
        <begin position="122"/>
        <end position="143"/>
    </location>
</feature>
<gene>
    <name evidence="2" type="ORF">QP372_04230</name>
</gene>
<protein>
    <submittedName>
        <fullName evidence="2">Glucosyltransferase domain-containing protein</fullName>
    </submittedName>
</protein>